<reference evidence="3" key="1">
    <citation type="submission" date="2016-10" db="EMBL/GenBank/DDBJ databases">
        <authorList>
            <person name="Jeantristanb JTB J.-T."/>
            <person name="Ricardo R."/>
        </authorList>
    </citation>
    <scope>NUCLEOTIDE SEQUENCE [LARGE SCALE GENOMIC DNA]</scope>
</reference>
<feature type="region of interest" description="Disordered" evidence="1">
    <location>
        <begin position="50"/>
        <end position="69"/>
    </location>
</feature>
<dbReference type="OrthoDB" id="2539991at2759"/>
<sequence length="116" mass="13304">MSYKTTRPLVAPPDAESIQATFVAVDEFPDWLARHRATINWPRHKSKSYKSKACIAGPPDQPSTGTRLKGQHRRMMLDNTSAVGPWVKVTCHALATNNYIESWQKFLKYRYIGREQ</sequence>
<evidence type="ECO:0000313" key="2">
    <source>
        <dbReference type="EMBL" id="SCZ93646.1"/>
    </source>
</evidence>
<dbReference type="AlphaFoldDB" id="A0A2X0M5R8"/>
<accession>A0A2X0M5R8</accession>
<evidence type="ECO:0000256" key="1">
    <source>
        <dbReference type="SAM" id="MobiDB-lite"/>
    </source>
</evidence>
<protein>
    <submittedName>
        <fullName evidence="2">BZ3500_MvSof-1268-A1-R1_Chr6-3g08792 protein</fullName>
    </submittedName>
</protein>
<proteinExistence type="predicted"/>
<dbReference type="Proteomes" id="UP000249723">
    <property type="component" value="Unassembled WGS sequence"/>
</dbReference>
<dbReference type="EMBL" id="FMWP01000048">
    <property type="protein sequence ID" value="SCZ93646.1"/>
    <property type="molecule type" value="Genomic_DNA"/>
</dbReference>
<keyword evidence="3" id="KW-1185">Reference proteome</keyword>
<gene>
    <name evidence="2" type="ORF">BZ3500_MVSOF-1268-A1-R1_CHR6-3G08792</name>
</gene>
<organism evidence="2 3">
    <name type="scientific">Microbotryum saponariae</name>
    <dbReference type="NCBI Taxonomy" id="289078"/>
    <lineage>
        <taxon>Eukaryota</taxon>
        <taxon>Fungi</taxon>
        <taxon>Dikarya</taxon>
        <taxon>Basidiomycota</taxon>
        <taxon>Pucciniomycotina</taxon>
        <taxon>Microbotryomycetes</taxon>
        <taxon>Microbotryales</taxon>
        <taxon>Microbotryaceae</taxon>
        <taxon>Microbotryum</taxon>
    </lineage>
</organism>
<evidence type="ECO:0000313" key="3">
    <source>
        <dbReference type="Proteomes" id="UP000249723"/>
    </source>
</evidence>
<dbReference type="STRING" id="289078.A0A2X0M5R8"/>
<name>A0A2X0M5R8_9BASI</name>